<evidence type="ECO:0000313" key="7">
    <source>
        <dbReference type="Proteomes" id="UP001314169"/>
    </source>
</evidence>
<evidence type="ECO:0000313" key="6">
    <source>
        <dbReference type="EMBL" id="CAK6435376.1"/>
    </source>
</evidence>
<dbReference type="SMART" id="SM01014">
    <property type="entry name" value="ARID"/>
    <property type="match status" value="1"/>
</dbReference>
<evidence type="ECO:0000256" key="2">
    <source>
        <dbReference type="ARBA" id="ARBA00023163"/>
    </source>
</evidence>
<feature type="region of interest" description="Disordered" evidence="4">
    <location>
        <begin position="272"/>
        <end position="337"/>
    </location>
</feature>
<protein>
    <recommendedName>
        <fullName evidence="5">ARID domain-containing protein</fullName>
    </recommendedName>
</protein>
<feature type="domain" description="ARID" evidence="5">
    <location>
        <begin position="49"/>
        <end position="141"/>
    </location>
</feature>
<dbReference type="SUPFAM" id="SSF46774">
    <property type="entry name" value="ARID-like"/>
    <property type="match status" value="1"/>
</dbReference>
<evidence type="ECO:0000256" key="3">
    <source>
        <dbReference type="ARBA" id="ARBA00023242"/>
    </source>
</evidence>
<dbReference type="InterPro" id="IPR001606">
    <property type="entry name" value="ARID_dom"/>
</dbReference>
<name>A0ABN9ZAL5_PIPNA</name>
<reference evidence="6" key="1">
    <citation type="submission" date="2023-12" db="EMBL/GenBank/DDBJ databases">
        <authorList>
            <person name="Brown T."/>
        </authorList>
    </citation>
    <scope>NUCLEOTIDE SEQUENCE</scope>
</reference>
<dbReference type="PANTHER" id="PTHR13964:SF25">
    <property type="entry name" value="AT-RICH INTERACTIVE DOMAIN-CONTAINING PROTEIN 5A"/>
    <property type="match status" value="1"/>
</dbReference>
<keyword evidence="1" id="KW-0805">Transcription regulation</keyword>
<evidence type="ECO:0000256" key="4">
    <source>
        <dbReference type="SAM" id="MobiDB-lite"/>
    </source>
</evidence>
<feature type="region of interest" description="Disordered" evidence="4">
    <location>
        <begin position="1"/>
        <end position="51"/>
    </location>
</feature>
<dbReference type="Proteomes" id="UP001314169">
    <property type="component" value="Chromosome 12"/>
</dbReference>
<accession>A0ABN9ZAL5</accession>
<dbReference type="SMART" id="SM00501">
    <property type="entry name" value="BRIGHT"/>
    <property type="match status" value="1"/>
</dbReference>
<feature type="compositionally biased region" description="Basic and acidic residues" evidence="4">
    <location>
        <begin position="1"/>
        <end position="13"/>
    </location>
</feature>
<evidence type="ECO:0000259" key="5">
    <source>
        <dbReference type="PROSITE" id="PS51011"/>
    </source>
</evidence>
<dbReference type="PANTHER" id="PTHR13964">
    <property type="entry name" value="RBP-RELATED"/>
    <property type="match status" value="1"/>
</dbReference>
<gene>
    <name evidence="6" type="ORF">MPIPNATIZW_LOCUS3682</name>
</gene>
<feature type="region of interest" description="Disordered" evidence="4">
    <location>
        <begin position="140"/>
        <end position="223"/>
    </location>
</feature>
<keyword evidence="7" id="KW-1185">Reference proteome</keyword>
<organism evidence="6 7">
    <name type="scientific">Pipistrellus nathusii</name>
    <name type="common">Nathusius' pipistrelle</name>
    <dbReference type="NCBI Taxonomy" id="59473"/>
    <lineage>
        <taxon>Eukaryota</taxon>
        <taxon>Metazoa</taxon>
        <taxon>Chordata</taxon>
        <taxon>Craniata</taxon>
        <taxon>Vertebrata</taxon>
        <taxon>Euteleostomi</taxon>
        <taxon>Mammalia</taxon>
        <taxon>Eutheria</taxon>
        <taxon>Laurasiatheria</taxon>
        <taxon>Chiroptera</taxon>
        <taxon>Yangochiroptera</taxon>
        <taxon>Vespertilionidae</taxon>
        <taxon>Pipistrellus</taxon>
    </lineage>
</organism>
<keyword evidence="2" id="KW-0804">Transcription</keyword>
<feature type="region of interest" description="Disordered" evidence="4">
    <location>
        <begin position="425"/>
        <end position="454"/>
    </location>
</feature>
<feature type="compositionally biased region" description="Polar residues" evidence="4">
    <location>
        <begin position="28"/>
        <end position="37"/>
    </location>
</feature>
<dbReference type="PROSITE" id="PS51011">
    <property type="entry name" value="ARID"/>
    <property type="match status" value="1"/>
</dbReference>
<dbReference type="CDD" id="cd16884">
    <property type="entry name" value="ARID_ARID5A"/>
    <property type="match status" value="1"/>
</dbReference>
<dbReference type="Pfam" id="PF01388">
    <property type="entry name" value="ARID"/>
    <property type="match status" value="1"/>
</dbReference>
<keyword evidence="3" id="KW-0539">Nucleus</keyword>
<proteinExistence type="predicted"/>
<dbReference type="InterPro" id="IPR051232">
    <property type="entry name" value="ARID/SWI1_ChromRemod"/>
</dbReference>
<feature type="compositionally biased region" description="Basic and acidic residues" evidence="4">
    <location>
        <begin position="38"/>
        <end position="48"/>
    </location>
</feature>
<dbReference type="Gene3D" id="1.10.150.60">
    <property type="entry name" value="ARID DNA-binding domain"/>
    <property type="match status" value="1"/>
</dbReference>
<dbReference type="EMBL" id="OY882869">
    <property type="protein sequence ID" value="CAK6435376.1"/>
    <property type="molecule type" value="Genomic_DNA"/>
</dbReference>
<sequence length="593" mass="63370">MASPAEGKRKQSEGDGPLDTPVSPPPDSEQSGSQSPVQREDSPEAGGEREEEQAFLVSLYKFMKERHTPIERVPHLGFKQINLWKIYKAVEKLGAYEMVTGRRLWKNVYDELGGSPGSTSAATCTRRHYERLVLPYVRHLKGEDDKPLPPSKPRKQYKMAKEPRGDDGATETLKAKEGQLGQMTPGKTKMDPIDLARPPSQEPAQDRAERPGPAPGPTLPFAGAGGCPEAYQRLLSSFYCKETHGVMSPLAKKKLLAQVSKAEALQCQAERCRHGAGSPAGEPRAPPAARPPESPRSPGGPPETHRHQLPPPEGAQGPGGSLGEEAQAGPHPPAPAFTGCFHAYPTKVLKPISQHPRDFFPHLREGVLVGPPGKEERLPVKESALVWGGDVNRPSAFHRGGSRRGSLCARPKACWVSPMAKVPAESPAPLPAVPGSPGRSKRGREEEGFVPGGKKLQAVPPFLKEADAKGCGAASAGPGLAVSCWLGPALGPALPEAYRGTMMRCPLNFTGSPDPLKGQATFPFSPLVIPAFPAHFLATAAPSPVAAGLMHFSPAPFDSALRHRHCPTSSAWHVPPATTYAAPPFSFHLNTKL</sequence>
<evidence type="ECO:0000256" key="1">
    <source>
        <dbReference type="ARBA" id="ARBA00023015"/>
    </source>
</evidence>
<feature type="compositionally biased region" description="Basic and acidic residues" evidence="4">
    <location>
        <begin position="159"/>
        <end position="177"/>
    </location>
</feature>
<dbReference type="InterPro" id="IPR036431">
    <property type="entry name" value="ARID_dom_sf"/>
</dbReference>
<feature type="compositionally biased region" description="Pro residues" evidence="4">
    <location>
        <begin position="284"/>
        <end position="301"/>
    </location>
</feature>